<proteinExistence type="predicted"/>
<dbReference type="OrthoDB" id="2908954at2"/>
<dbReference type="InterPro" id="IPR044878">
    <property type="entry name" value="UbiA_sf"/>
</dbReference>
<dbReference type="GO" id="GO:0016020">
    <property type="term" value="C:membrane"/>
    <property type="evidence" value="ECO:0007669"/>
    <property type="project" value="UniProtKB-SubCell"/>
</dbReference>
<evidence type="ECO:0000256" key="3">
    <source>
        <dbReference type="ARBA" id="ARBA00022989"/>
    </source>
</evidence>
<keyword evidence="6" id="KW-1185">Reference proteome</keyword>
<comment type="subcellular location">
    <subcellularLocation>
        <location evidence="1">Membrane</location>
        <topology evidence="1">Multi-pass membrane protein</topology>
    </subcellularLocation>
</comment>
<dbReference type="Gene3D" id="1.10.357.140">
    <property type="entry name" value="UbiA prenyltransferase"/>
    <property type="match status" value="1"/>
</dbReference>
<feature type="non-terminal residue" evidence="5">
    <location>
        <position position="1"/>
    </location>
</feature>
<dbReference type="PANTHER" id="PTHR42723">
    <property type="entry name" value="CHLOROPHYLL SYNTHASE"/>
    <property type="match status" value="1"/>
</dbReference>
<evidence type="ECO:0000256" key="2">
    <source>
        <dbReference type="ARBA" id="ARBA00022692"/>
    </source>
</evidence>
<organism evidence="5 6">
    <name type="scientific">Kribbella antibiotica</name>
    <dbReference type="NCBI Taxonomy" id="190195"/>
    <lineage>
        <taxon>Bacteria</taxon>
        <taxon>Bacillati</taxon>
        <taxon>Actinomycetota</taxon>
        <taxon>Actinomycetes</taxon>
        <taxon>Propionibacteriales</taxon>
        <taxon>Kribbellaceae</taxon>
        <taxon>Kribbella</taxon>
    </lineage>
</organism>
<dbReference type="GO" id="GO:0016765">
    <property type="term" value="F:transferase activity, transferring alkyl or aryl (other than methyl) groups"/>
    <property type="evidence" value="ECO:0007669"/>
    <property type="project" value="InterPro"/>
</dbReference>
<dbReference type="InterPro" id="IPR050475">
    <property type="entry name" value="Prenyltransferase_related"/>
</dbReference>
<keyword evidence="2" id="KW-0812">Transmembrane</keyword>
<dbReference type="Pfam" id="PF01040">
    <property type="entry name" value="UbiA"/>
    <property type="match status" value="1"/>
</dbReference>
<evidence type="ECO:0000256" key="1">
    <source>
        <dbReference type="ARBA" id="ARBA00004141"/>
    </source>
</evidence>
<keyword evidence="3" id="KW-1133">Transmembrane helix</keyword>
<name>A0A4R4ZQP2_9ACTN</name>
<keyword evidence="4" id="KW-0472">Membrane</keyword>
<comment type="caution">
    <text evidence="5">The sequence shown here is derived from an EMBL/GenBank/DDBJ whole genome shotgun (WGS) entry which is preliminary data.</text>
</comment>
<accession>A0A4R4ZQP2</accession>
<evidence type="ECO:0000313" key="5">
    <source>
        <dbReference type="EMBL" id="TDD61263.1"/>
    </source>
</evidence>
<dbReference type="InterPro" id="IPR000537">
    <property type="entry name" value="UbiA_prenyltransferase"/>
</dbReference>
<protein>
    <submittedName>
        <fullName evidence="5">4-hydroxybenzoate polyprenyltransferase</fullName>
    </submittedName>
</protein>
<dbReference type="CDD" id="cd13964">
    <property type="entry name" value="PT_UbiA_1"/>
    <property type="match status" value="1"/>
</dbReference>
<dbReference type="EMBL" id="SMKX01000016">
    <property type="protein sequence ID" value="TDD61263.1"/>
    <property type="molecule type" value="Genomic_DNA"/>
</dbReference>
<evidence type="ECO:0000313" key="6">
    <source>
        <dbReference type="Proteomes" id="UP000295124"/>
    </source>
</evidence>
<dbReference type="RefSeq" id="WP_132166514.1">
    <property type="nucleotide sequence ID" value="NZ_SMKX01000016.1"/>
</dbReference>
<keyword evidence="5" id="KW-0808">Transferase</keyword>
<gene>
    <name evidence="5" type="ORF">E1263_07860</name>
</gene>
<dbReference type="NCBIfam" id="NF045897">
    <property type="entry name" value="SCO3242_trans"/>
    <property type="match status" value="1"/>
</dbReference>
<dbReference type="AlphaFoldDB" id="A0A4R4ZQP2"/>
<dbReference type="PANTHER" id="PTHR42723:SF1">
    <property type="entry name" value="CHLOROPHYLL SYNTHASE, CHLOROPLASTIC"/>
    <property type="match status" value="1"/>
</dbReference>
<sequence length="267" mass="26861">DLRVGRLVGLSASSICIYWAGMALNDWADRELDAVERPERPIPSGRVSAQTAFNVAAGLTAGGLVLSAISGGRSALVTSTALAATAWTYDVVAKNTVAGPAVMASARAIDVLVGAGDQRRRALAPALAVGAHILGVTTLSRGEVHGGTPIPARLSLAVSAALTASAAGRRASSARSSGWSPTRRTTVSEVTTAALAGWFARSVVPAQAAAAKEPDAKHIRTAVGAGIHGLVPLQAAWVSRAGAPKLGAGLALAFPLVKALAKKVSST</sequence>
<evidence type="ECO:0000256" key="4">
    <source>
        <dbReference type="ARBA" id="ARBA00023136"/>
    </source>
</evidence>
<dbReference type="Proteomes" id="UP000295124">
    <property type="component" value="Unassembled WGS sequence"/>
</dbReference>
<reference evidence="5 6" key="1">
    <citation type="submission" date="2019-03" db="EMBL/GenBank/DDBJ databases">
        <title>Draft genome sequences of novel Actinobacteria.</title>
        <authorList>
            <person name="Sahin N."/>
            <person name="Ay H."/>
            <person name="Saygin H."/>
        </authorList>
    </citation>
    <scope>NUCLEOTIDE SEQUENCE [LARGE SCALE GENOMIC DNA]</scope>
    <source>
        <strain evidence="5 6">JCM 13523</strain>
    </source>
</reference>